<evidence type="ECO:0000313" key="5">
    <source>
        <dbReference type="Proteomes" id="UP000243052"/>
    </source>
</evidence>
<dbReference type="GO" id="GO:0034657">
    <property type="term" value="C:GID complex"/>
    <property type="evidence" value="ECO:0007669"/>
    <property type="project" value="TreeGrafter"/>
</dbReference>
<dbReference type="SUPFAM" id="SSF50978">
    <property type="entry name" value="WD40 repeat-like"/>
    <property type="match status" value="1"/>
</dbReference>
<dbReference type="Pfam" id="PF23627">
    <property type="entry name" value="LisH_WDR26"/>
    <property type="match status" value="1"/>
</dbReference>
<organism evidence="4 5">
    <name type="scientific">Eremothecium sinecaudum</name>
    <dbReference type="NCBI Taxonomy" id="45286"/>
    <lineage>
        <taxon>Eukaryota</taxon>
        <taxon>Fungi</taxon>
        <taxon>Dikarya</taxon>
        <taxon>Ascomycota</taxon>
        <taxon>Saccharomycotina</taxon>
        <taxon>Saccharomycetes</taxon>
        <taxon>Saccharomycetales</taxon>
        <taxon>Saccharomycetaceae</taxon>
        <taxon>Eremothecium</taxon>
    </lineage>
</organism>
<dbReference type="PROSITE" id="PS50082">
    <property type="entry name" value="WD_REPEATS_2"/>
    <property type="match status" value="2"/>
</dbReference>
<gene>
    <name evidence="4" type="ORF">AW171_hschr31336</name>
</gene>
<dbReference type="PANTHER" id="PTHR22838:SF0">
    <property type="entry name" value="WD REPEAT-CONTAINING PROTEIN 26"/>
    <property type="match status" value="1"/>
</dbReference>
<feature type="repeat" description="WD" evidence="3">
    <location>
        <begin position="647"/>
        <end position="661"/>
    </location>
</feature>
<dbReference type="AlphaFoldDB" id="A0A109UXT3"/>
<dbReference type="InterPro" id="IPR036322">
    <property type="entry name" value="WD40_repeat_dom_sf"/>
</dbReference>
<dbReference type="PANTHER" id="PTHR22838">
    <property type="entry name" value="WD REPEAT PROTEIN 26-RELATED"/>
    <property type="match status" value="1"/>
</dbReference>
<dbReference type="InterPro" id="IPR001680">
    <property type="entry name" value="WD40_rpt"/>
</dbReference>
<evidence type="ECO:0000256" key="3">
    <source>
        <dbReference type="PROSITE-ProRule" id="PRU00221"/>
    </source>
</evidence>
<reference evidence="4 5" key="1">
    <citation type="submission" date="2016-01" db="EMBL/GenBank/DDBJ databases">
        <title>Genome sequence of the yeast Holleya sinecauda.</title>
        <authorList>
            <person name="Dietrich F.S."/>
        </authorList>
    </citation>
    <scope>NUCLEOTIDE SEQUENCE [LARGE SCALE GENOMIC DNA]</scope>
    <source>
        <strain evidence="4 5">ATCC 58844</strain>
    </source>
</reference>
<keyword evidence="2" id="KW-0677">Repeat</keyword>
<keyword evidence="5" id="KW-1185">Reference proteome</keyword>
<evidence type="ECO:0000313" key="4">
    <source>
        <dbReference type="EMBL" id="AMD19498.1"/>
    </source>
</evidence>
<feature type="repeat" description="WD" evidence="3">
    <location>
        <begin position="705"/>
        <end position="723"/>
    </location>
</feature>
<dbReference type="SMART" id="SM00320">
    <property type="entry name" value="WD40"/>
    <property type="match status" value="6"/>
</dbReference>
<dbReference type="InterPro" id="IPR015943">
    <property type="entry name" value="WD40/YVTN_repeat-like_dom_sf"/>
</dbReference>
<dbReference type="Gene3D" id="2.130.10.10">
    <property type="entry name" value="YVTN repeat-like/Quinoprotein amine dehydrogenase"/>
    <property type="match status" value="2"/>
</dbReference>
<dbReference type="Pfam" id="PF00400">
    <property type="entry name" value="WD40"/>
    <property type="match status" value="4"/>
</dbReference>
<dbReference type="GeneID" id="28722701"/>
<sequence length="723" mass="81226">MPVSLTENEELFVPDYTKKKQSNVIQDLAQPFDKVQLTKLLINTLHELGYKKSAVQLENESGGIQVESTTVQLLFDLVKTGNFEKCTINLLFRLPLVNGDLSHLLRNNRNSTSSPVKAGELAAYDESSHMVKVLKRQYQILYLFVQRLSIYEAADILKLTTVMEIFVLLLRQIFIELVLVNQDKKLALTFLRTVVRPSIQLWDSLLTIQTIPAEEDPADELNPNPDTMLLQMTTLLTCPLDSIEATEIWGGSIEASRQMTLDRISQYINPNDLVPRGRLITLLKQAIQFQRSGDLLVLSNDRDSASKAVSEKTTYNLLQDNVGALVMFQFSHVKTLAENKDEIWYLQFSPDGRYLASASADTSSDRKVLVYDVMNDFKLYKVLAGTEQSVLYLSFSPDSQRILTCSFNEDVKVYNIHDEGQPWHYNDGNAHSSPTAGVIDPCHSITVTLPETHSSDIPASASNTRMRMWCSAWFNNQPNLVALGSTDREVIIYDLEVQAIKCRLSQTSLSAANATLHGSSTSPPPTNSSSKDQFLRVHAVSISPDDNYLICMSNETFIDVYDVSAIGKHHDSNHEIRTPRVTRLNIGKKMTSMSGPVGSDHSLLLISVQSQELQLWDFKRQIMVQRYVGQRQVAYIIRSCFGHRDDLVASGSEDGKIYIWDRYYGNIIGVLSGHTLMRPDGSRSRNLPMNKICNVVTWNPANPCMFASGGDDGLVKIWRVDPS</sequence>
<dbReference type="STRING" id="45286.A0A109UXT3"/>
<evidence type="ECO:0000256" key="2">
    <source>
        <dbReference type="ARBA" id="ARBA00022737"/>
    </source>
</evidence>
<dbReference type="GO" id="GO:0043161">
    <property type="term" value="P:proteasome-mediated ubiquitin-dependent protein catabolic process"/>
    <property type="evidence" value="ECO:0007669"/>
    <property type="project" value="TreeGrafter"/>
</dbReference>
<proteinExistence type="predicted"/>
<name>A0A109UXT3_9SACH</name>
<accession>A0A109UXT3</accession>
<dbReference type="InterPro" id="IPR051350">
    <property type="entry name" value="WD_repeat-ST_regulator"/>
</dbReference>
<dbReference type="OrthoDB" id="972532at2759"/>
<dbReference type="Proteomes" id="UP000243052">
    <property type="component" value="Chromosome iii"/>
</dbReference>
<dbReference type="EMBL" id="CP014243">
    <property type="protein sequence ID" value="AMD19498.1"/>
    <property type="molecule type" value="Genomic_DNA"/>
</dbReference>
<keyword evidence="1 3" id="KW-0853">WD repeat</keyword>
<protein>
    <submittedName>
        <fullName evidence="4">HCL653Wp</fullName>
    </submittedName>
</protein>
<evidence type="ECO:0000256" key="1">
    <source>
        <dbReference type="ARBA" id="ARBA00022574"/>
    </source>
</evidence>
<dbReference type="RefSeq" id="XP_017986494.1">
    <property type="nucleotide sequence ID" value="XM_018131618.1"/>
</dbReference>